<evidence type="ECO:0000313" key="3">
    <source>
        <dbReference type="Proteomes" id="UP001321520"/>
    </source>
</evidence>
<reference evidence="2 3" key="1">
    <citation type="submission" date="2022-05" db="EMBL/GenBank/DDBJ databases">
        <title>Microbulbifer sp. nov., isolated from sponge.</title>
        <authorList>
            <person name="Gao L."/>
        </authorList>
    </citation>
    <scope>NUCLEOTIDE SEQUENCE [LARGE SCALE GENOMIC DNA]</scope>
    <source>
        <strain evidence="2 3">MI-G</strain>
    </source>
</reference>
<evidence type="ECO:0000256" key="1">
    <source>
        <dbReference type="SAM" id="Phobius"/>
    </source>
</evidence>
<sequence>MKSFKKTLSYTLLIIACATLISCGVMRSSHYSSSAVQYLYPNQDDHIETPSIPRLSLPLKIGIAFVPEGTGKSRTLTERDKIDLMNKVSKNFKSHDFVQSIELIPSVYLREKGSFANLDQLRTMYGIDVIALLSYDQTQFTDEGLASITYWTLVGAYIIPGEKNATNTMLDASVYDIQSRRMLFRAPGTSHIKSKSTPINLSEQLRIDSLESFKEASEELVSNLEIQLDLFKDKVKELPTDYQITHKPGYTGGGSLDLSIVIFLLSLLAYWLWMQRSRRA</sequence>
<evidence type="ECO:0000313" key="2">
    <source>
        <dbReference type="EMBL" id="WKD49382.1"/>
    </source>
</evidence>
<dbReference type="RefSeq" id="WP_301415174.1">
    <property type="nucleotide sequence ID" value="NZ_CP098023.1"/>
</dbReference>
<keyword evidence="1" id="KW-1133">Transmembrane helix</keyword>
<protein>
    <submittedName>
        <fullName evidence="2">Rhombotarget lipoprotein</fullName>
    </submittedName>
</protein>
<dbReference type="PROSITE" id="PS51257">
    <property type="entry name" value="PROKAR_LIPOPROTEIN"/>
    <property type="match status" value="1"/>
</dbReference>
<gene>
    <name evidence="2" type="primary">rhlP</name>
    <name evidence="2" type="ORF">M8T91_15980</name>
</gene>
<keyword evidence="3" id="KW-1185">Reference proteome</keyword>
<name>A0ABY9EAP1_9GAMM</name>
<accession>A0ABY9EAP1</accession>
<keyword evidence="2" id="KW-0449">Lipoprotein</keyword>
<dbReference type="NCBIfam" id="TIGR04179">
    <property type="entry name" value="rhombo_lipo"/>
    <property type="match status" value="1"/>
</dbReference>
<feature type="transmembrane region" description="Helical" evidence="1">
    <location>
        <begin position="254"/>
        <end position="273"/>
    </location>
</feature>
<keyword evidence="1" id="KW-0812">Transmembrane</keyword>
<dbReference type="EMBL" id="CP098023">
    <property type="protein sequence ID" value="WKD49382.1"/>
    <property type="molecule type" value="Genomic_DNA"/>
</dbReference>
<proteinExistence type="predicted"/>
<dbReference type="Proteomes" id="UP001321520">
    <property type="component" value="Chromosome"/>
</dbReference>
<organism evidence="2 3">
    <name type="scientific">Microbulbifer spongiae</name>
    <dbReference type="NCBI Taxonomy" id="2944933"/>
    <lineage>
        <taxon>Bacteria</taxon>
        <taxon>Pseudomonadati</taxon>
        <taxon>Pseudomonadota</taxon>
        <taxon>Gammaproteobacteria</taxon>
        <taxon>Cellvibrionales</taxon>
        <taxon>Microbulbiferaceae</taxon>
        <taxon>Microbulbifer</taxon>
    </lineage>
</organism>
<keyword evidence="1" id="KW-0472">Membrane</keyword>
<dbReference type="InterPro" id="IPR026443">
    <property type="entry name" value="Rhombo_lipo"/>
</dbReference>